<dbReference type="OrthoDB" id="2149800at2"/>
<gene>
    <name evidence="4" type="ORF">D1164_21965</name>
</gene>
<dbReference type="PROSITE" id="PS51782">
    <property type="entry name" value="LYSM"/>
    <property type="match status" value="4"/>
</dbReference>
<dbReference type="Gene3D" id="3.40.50.2300">
    <property type="match status" value="2"/>
</dbReference>
<evidence type="ECO:0000256" key="1">
    <source>
        <dbReference type="ARBA" id="ARBA00010062"/>
    </source>
</evidence>
<evidence type="ECO:0000259" key="3">
    <source>
        <dbReference type="PROSITE" id="PS51782"/>
    </source>
</evidence>
<dbReference type="Proteomes" id="UP000266441">
    <property type="component" value="Unassembled WGS sequence"/>
</dbReference>
<evidence type="ECO:0000313" key="4">
    <source>
        <dbReference type="EMBL" id="RIH63019.1"/>
    </source>
</evidence>
<feature type="domain" description="LysM" evidence="3">
    <location>
        <begin position="312"/>
        <end position="356"/>
    </location>
</feature>
<feature type="domain" description="LysM" evidence="3">
    <location>
        <begin position="39"/>
        <end position="82"/>
    </location>
</feature>
<dbReference type="SUPFAM" id="SSF54106">
    <property type="entry name" value="LysM domain"/>
    <property type="match status" value="4"/>
</dbReference>
<feature type="domain" description="LysM" evidence="3">
    <location>
        <begin position="177"/>
        <end position="225"/>
    </location>
</feature>
<comment type="similarity">
    <text evidence="1">Belongs to the leucine-binding protein family.</text>
</comment>
<dbReference type="Pfam" id="PF01476">
    <property type="entry name" value="LysM"/>
    <property type="match status" value="4"/>
</dbReference>
<evidence type="ECO:0000256" key="2">
    <source>
        <dbReference type="ARBA" id="ARBA00022729"/>
    </source>
</evidence>
<dbReference type="Pfam" id="PF13458">
    <property type="entry name" value="Peripla_BP_6"/>
    <property type="match status" value="1"/>
</dbReference>
<proteinExistence type="inferred from homology"/>
<keyword evidence="2" id="KW-0732">Signal</keyword>
<accession>A0A399CT89</accession>
<evidence type="ECO:0000313" key="5">
    <source>
        <dbReference type="Proteomes" id="UP000266441"/>
    </source>
</evidence>
<dbReference type="PANTHER" id="PTHR33734:SF22">
    <property type="entry name" value="MEMBRANE-BOUND LYTIC MUREIN TRANSGLYCOSYLASE D"/>
    <property type="match status" value="1"/>
</dbReference>
<dbReference type="PANTHER" id="PTHR33734">
    <property type="entry name" value="LYSM DOMAIN-CONTAINING GPI-ANCHORED PROTEIN 2"/>
    <property type="match status" value="1"/>
</dbReference>
<dbReference type="InterPro" id="IPR028082">
    <property type="entry name" value="Peripla_BP_I"/>
</dbReference>
<dbReference type="CDD" id="cd06268">
    <property type="entry name" value="PBP1_ABC_transporter_LIVBP-like"/>
    <property type="match status" value="1"/>
</dbReference>
<dbReference type="Gene3D" id="3.10.350.10">
    <property type="entry name" value="LysM domain"/>
    <property type="match status" value="5"/>
</dbReference>
<dbReference type="CDD" id="cd00118">
    <property type="entry name" value="LysM"/>
    <property type="match status" value="4"/>
</dbReference>
<dbReference type="InterPro" id="IPR018392">
    <property type="entry name" value="LysM"/>
</dbReference>
<dbReference type="SUPFAM" id="SSF53822">
    <property type="entry name" value="Periplasmic binding protein-like I"/>
    <property type="match status" value="1"/>
</dbReference>
<name>A0A399CT89_9BACT</name>
<dbReference type="AlphaFoldDB" id="A0A399CT89"/>
<dbReference type="InterPro" id="IPR028081">
    <property type="entry name" value="Leu-bd"/>
</dbReference>
<dbReference type="InterPro" id="IPR036779">
    <property type="entry name" value="LysM_dom_sf"/>
</dbReference>
<sequence length="816" mass="94351">MRIVYYFLVLLIVASLAKEVSAQQLKENEIVVIQGEKYVLHQVRTGETLYSISRQFRVDSQSIVEHNPQIKKGLNIGDILKIPFREEAEWQDLPASKKGDPTYFEYYTISSRRETPYFVAREFGITVEEIYAYNPEVKRFRKGTKLRIPRWEQVKDEPEKEVEVVQQREEEQERELMRYEVQPGETLYSLSKRYNISESEILFLNPGARKLKSGSVIYLPKTDSGLTSTQSPEKPFLVDQNVPLERGAFFEHTIVSGETLWSLARKYNVSEAELKRLNPMLETSFPAGAAIRVPVKEDNIGGAEPVNEDAFLKHEVRPGETLFGLAARYNMDIPEIRKFNPQLENRNLVRGETILIPRMPEEEIVPLTENMTVDSVPVEAPRFEDDYYKIEVPEIIPENCRPSGSRFFSTAEYNVALFLPLFVYTNDTLNSIPEKILAGDSLLLAEEELVEDTLVEVDEPKEIFHGFYKESENFLEFYEGVLLAVDSLQRAGMQIRLHVFDTRQNSDSIREVIHSPQFLETDLIIGPVYPQVQDEVADIAAKNRIPFISPLSSQSRKLDHNPYYFQVNPSREFLAEKTAELITDEYFNSNFVVIKTSHSGGSTEEKVIDIVREKMLGAGYLGHPQGMRFNIYDFEKEGPFGLSRIFSHEKENVVFVASMNEGDLSVVLSNINNLGEEYAITLIGSNRYEQFHSITDEFFHNLKLQYIAPYWVDYSHPETIHFLKKFREHFHIEPGNFGMQGYDVAFFFLNALKNYGKDFEECLMYQQVHLSQGNYRFEKVSRFGGYMNQGVSVISYERDFDVVRKRVIGPYRFAQR</sequence>
<organism evidence="4 5">
    <name type="scientific">Mariniphaga sediminis</name>
    <dbReference type="NCBI Taxonomy" id="1628158"/>
    <lineage>
        <taxon>Bacteria</taxon>
        <taxon>Pseudomonadati</taxon>
        <taxon>Bacteroidota</taxon>
        <taxon>Bacteroidia</taxon>
        <taxon>Marinilabiliales</taxon>
        <taxon>Prolixibacteraceae</taxon>
        <taxon>Mariniphaga</taxon>
    </lineage>
</organism>
<keyword evidence="5" id="KW-1185">Reference proteome</keyword>
<protein>
    <submittedName>
        <fullName evidence="4">LysM peptidoglycan-binding domain-containing protein</fullName>
    </submittedName>
</protein>
<dbReference type="SMART" id="SM00257">
    <property type="entry name" value="LysM"/>
    <property type="match status" value="5"/>
</dbReference>
<comment type="caution">
    <text evidence="4">The sequence shown here is derived from an EMBL/GenBank/DDBJ whole genome shotgun (WGS) entry which is preliminary data.</text>
</comment>
<reference evidence="4 5" key="1">
    <citation type="journal article" date="2015" name="Int. J. Syst. Evol. Microbiol.">
        <title>Mariniphaga sediminis sp. nov., isolated from coastal sediment.</title>
        <authorList>
            <person name="Wang F.Q."/>
            <person name="Shen Q.Y."/>
            <person name="Chen G.J."/>
            <person name="Du Z.J."/>
        </authorList>
    </citation>
    <scope>NUCLEOTIDE SEQUENCE [LARGE SCALE GENOMIC DNA]</scope>
    <source>
        <strain evidence="4 5">SY21</strain>
    </source>
</reference>
<feature type="domain" description="LysM" evidence="3">
    <location>
        <begin position="250"/>
        <end position="293"/>
    </location>
</feature>
<dbReference type="EMBL" id="QWET01000028">
    <property type="protein sequence ID" value="RIH63019.1"/>
    <property type="molecule type" value="Genomic_DNA"/>
</dbReference>
<dbReference type="RefSeq" id="WP_119352056.1">
    <property type="nucleotide sequence ID" value="NZ_QWET01000028.1"/>
</dbReference>